<organism evidence="3 4">
    <name type="scientific">Ammoniphilus resinae</name>
    <dbReference type="NCBI Taxonomy" id="861532"/>
    <lineage>
        <taxon>Bacteria</taxon>
        <taxon>Bacillati</taxon>
        <taxon>Bacillota</taxon>
        <taxon>Bacilli</taxon>
        <taxon>Bacillales</taxon>
        <taxon>Paenibacillaceae</taxon>
        <taxon>Aneurinibacillus group</taxon>
        <taxon>Ammoniphilus</taxon>
    </lineage>
</organism>
<dbReference type="Gene3D" id="3.20.20.150">
    <property type="entry name" value="Divalent-metal-dependent TIM barrel enzymes"/>
    <property type="match status" value="1"/>
</dbReference>
<dbReference type="GO" id="GO:0016853">
    <property type="term" value="F:isomerase activity"/>
    <property type="evidence" value="ECO:0007669"/>
    <property type="project" value="UniProtKB-KW"/>
</dbReference>
<feature type="domain" description="Xylose isomerase-like TIM barrel" evidence="2">
    <location>
        <begin position="20"/>
        <end position="251"/>
    </location>
</feature>
<protein>
    <submittedName>
        <fullName evidence="3">Sugar phosphate isomerase/epimerase</fullName>
    </submittedName>
</protein>
<dbReference type="RefSeq" id="WP_209809042.1">
    <property type="nucleotide sequence ID" value="NZ_JAGGKT010000002.1"/>
</dbReference>
<evidence type="ECO:0000259" key="2">
    <source>
        <dbReference type="Pfam" id="PF01261"/>
    </source>
</evidence>
<gene>
    <name evidence="3" type="ORF">J2Z37_000929</name>
</gene>
<sequence>MKLSCQEHLVPGDTLKSKLHWLKQNQFDGIELWAFDLKSRIPSIKEAFSQYKAVQISALCGGYDGNLMDLHSESRNTAMIGVKQLIWMAAEIGAPGIILVPSFGTSNALGVLGTPYQLQREEVISFAETLSELSEEAEKNHVRLFLEPINRYESFCFNQVKEVAEVCNMVSSPYLSILIDSFHMNIEEDSIKRTIKQYDSLIGYVHLADSNRLVPGYGHVDFPELFRTLQTVGYDGFVTLECFIRNSQEIIDARDLVRKWISPQISAPLKV</sequence>
<evidence type="ECO:0000313" key="4">
    <source>
        <dbReference type="Proteomes" id="UP001519343"/>
    </source>
</evidence>
<evidence type="ECO:0000313" key="3">
    <source>
        <dbReference type="EMBL" id="MBP1930932.1"/>
    </source>
</evidence>
<dbReference type="PANTHER" id="PTHR43489:SF7">
    <property type="entry name" value="3-DEHYDRO-D-GULOSIDE 4-EPIMERASE-RELATED"/>
    <property type="match status" value="1"/>
</dbReference>
<dbReference type="EMBL" id="JAGGKT010000002">
    <property type="protein sequence ID" value="MBP1930932.1"/>
    <property type="molecule type" value="Genomic_DNA"/>
</dbReference>
<dbReference type="InterPro" id="IPR050417">
    <property type="entry name" value="Sugar_Epim/Isomerase"/>
</dbReference>
<reference evidence="3 4" key="1">
    <citation type="submission" date="2021-03" db="EMBL/GenBank/DDBJ databases">
        <title>Genomic Encyclopedia of Type Strains, Phase IV (KMG-IV): sequencing the most valuable type-strain genomes for metagenomic binning, comparative biology and taxonomic classification.</title>
        <authorList>
            <person name="Goeker M."/>
        </authorList>
    </citation>
    <scope>NUCLEOTIDE SEQUENCE [LARGE SCALE GENOMIC DNA]</scope>
    <source>
        <strain evidence="3 4">DSM 24738</strain>
    </source>
</reference>
<name>A0ABS4GKZ6_9BACL</name>
<accession>A0ABS4GKZ6</accession>
<dbReference type="SUPFAM" id="SSF51658">
    <property type="entry name" value="Xylose isomerase-like"/>
    <property type="match status" value="1"/>
</dbReference>
<keyword evidence="4" id="KW-1185">Reference proteome</keyword>
<dbReference type="PANTHER" id="PTHR43489">
    <property type="entry name" value="ISOMERASE"/>
    <property type="match status" value="1"/>
</dbReference>
<dbReference type="InterPro" id="IPR013022">
    <property type="entry name" value="Xyl_isomerase-like_TIM-brl"/>
</dbReference>
<proteinExistence type="predicted"/>
<dbReference type="Proteomes" id="UP001519343">
    <property type="component" value="Unassembled WGS sequence"/>
</dbReference>
<evidence type="ECO:0000256" key="1">
    <source>
        <dbReference type="ARBA" id="ARBA00023235"/>
    </source>
</evidence>
<dbReference type="Pfam" id="PF01261">
    <property type="entry name" value="AP_endonuc_2"/>
    <property type="match status" value="1"/>
</dbReference>
<comment type="caution">
    <text evidence="3">The sequence shown here is derived from an EMBL/GenBank/DDBJ whole genome shotgun (WGS) entry which is preliminary data.</text>
</comment>
<dbReference type="InterPro" id="IPR036237">
    <property type="entry name" value="Xyl_isomerase-like_sf"/>
</dbReference>
<keyword evidence="1 3" id="KW-0413">Isomerase</keyword>